<proteinExistence type="predicted"/>
<dbReference type="InterPro" id="IPR027417">
    <property type="entry name" value="P-loop_NTPase"/>
</dbReference>
<dbReference type="Proteomes" id="UP000426444">
    <property type="component" value="Chromosome"/>
</dbReference>
<gene>
    <name evidence="3" type="ORF">SYNTR_0674</name>
</gene>
<organism evidence="3 4">
    <name type="scientific">Candidatus Syntrophocurvum alkaliphilum</name>
    <dbReference type="NCBI Taxonomy" id="2293317"/>
    <lineage>
        <taxon>Bacteria</taxon>
        <taxon>Bacillati</taxon>
        <taxon>Bacillota</taxon>
        <taxon>Clostridia</taxon>
        <taxon>Eubacteriales</taxon>
        <taxon>Syntrophomonadaceae</taxon>
        <taxon>Candidatus Syntrophocurvum</taxon>
    </lineage>
</organism>
<sequence>MKYLKQLEIINFQSHTHTKLNLSSGLNIFVGESDQGKTAIIRAIRWLFFNEPRGSGFIRAGETSCEVTVILNNDVKISRIRDDSKRINRYIIKKPNQEEEIFEKFNKDVPQEVQKELGIYRLWIDKDKEFELNIARQLDSPFLLSETASTRAKVIGRIANLHIIDGAQRDILRDIRGLGRRKNDLENDINNMTETLKEYADLPEQENKINKLNIVIKKIDLLKEKINKLEDIKTKLNNNEIKIQNINTFLNKLQFLEISSEKIIQCQEVEKHLSKLETINKDIKLRKEQAQHFNNLAEKLQYVEDSAEFLSQLKETYTVFNDLGNIDSQISLCQKKIQTINYVITKTQNIDNGDNLIHQLYELRIKGHEIQELKRLYDERKKNYNTIKRYLEKYKNLDSLEKVINNLNYLNQSYINVLNISENYYSTKDDYEKSSQILSNIEDKYNKLIDNYIATLKEAGRCPTCYSNIDLNLIDELTKNLSDKNN</sequence>
<dbReference type="SUPFAM" id="SSF52540">
    <property type="entry name" value="P-loop containing nucleoside triphosphate hydrolases"/>
    <property type="match status" value="1"/>
</dbReference>
<name>A0A6I6DA35_9FIRM</name>
<dbReference type="AlphaFoldDB" id="A0A6I6DA35"/>
<feature type="domain" description="Rad50/SbcC-type AAA" evidence="2">
    <location>
        <begin position="6"/>
        <end position="285"/>
    </location>
</feature>
<dbReference type="EMBL" id="CP046457">
    <property type="protein sequence ID" value="QGT99267.1"/>
    <property type="molecule type" value="Genomic_DNA"/>
</dbReference>
<evidence type="ECO:0000259" key="2">
    <source>
        <dbReference type="Pfam" id="PF13476"/>
    </source>
</evidence>
<evidence type="ECO:0000256" key="1">
    <source>
        <dbReference type="SAM" id="Coils"/>
    </source>
</evidence>
<dbReference type="Gene3D" id="3.40.50.300">
    <property type="entry name" value="P-loop containing nucleotide triphosphate hydrolases"/>
    <property type="match status" value="1"/>
</dbReference>
<evidence type="ECO:0000313" key="4">
    <source>
        <dbReference type="Proteomes" id="UP000426444"/>
    </source>
</evidence>
<dbReference type="KEGG" id="salq:SYNTR_0674"/>
<keyword evidence="1" id="KW-0175">Coiled coil</keyword>
<evidence type="ECO:0000313" key="3">
    <source>
        <dbReference type="EMBL" id="QGT99267.1"/>
    </source>
</evidence>
<keyword evidence="4" id="KW-1185">Reference proteome</keyword>
<feature type="coiled-coil region" evidence="1">
    <location>
        <begin position="175"/>
        <end position="242"/>
    </location>
</feature>
<protein>
    <recommendedName>
        <fullName evidence="2">Rad50/SbcC-type AAA domain-containing protein</fullName>
    </recommendedName>
</protein>
<dbReference type="Pfam" id="PF13476">
    <property type="entry name" value="AAA_23"/>
    <property type="match status" value="1"/>
</dbReference>
<dbReference type="GO" id="GO:0006302">
    <property type="term" value="P:double-strand break repair"/>
    <property type="evidence" value="ECO:0007669"/>
    <property type="project" value="InterPro"/>
</dbReference>
<dbReference type="RefSeq" id="WP_197079175.1">
    <property type="nucleotide sequence ID" value="NZ_CP046457.1"/>
</dbReference>
<reference evidence="4" key="1">
    <citation type="journal article" date="2019" name="Microbiology">
        <title>Complete Genome Sequence of an Uncultured Bacterium of the Candidate Phylum Bipolaricaulota.</title>
        <authorList>
            <person name="Kadnikov V.V."/>
            <person name="Mardanov A.V."/>
            <person name="Beletsky A.V."/>
            <person name="Frank Y.A."/>
            <person name="Karnachuk O.V."/>
            <person name="Ravin N.V."/>
        </authorList>
    </citation>
    <scope>NUCLEOTIDE SEQUENCE [LARGE SCALE GENOMIC DNA]</scope>
</reference>
<dbReference type="GO" id="GO:0016887">
    <property type="term" value="F:ATP hydrolysis activity"/>
    <property type="evidence" value="ECO:0007669"/>
    <property type="project" value="InterPro"/>
</dbReference>
<accession>A0A6I6DA35</accession>
<dbReference type="InterPro" id="IPR038729">
    <property type="entry name" value="Rad50/SbcC_AAA"/>
</dbReference>